<dbReference type="Proteomes" id="UP000195442">
    <property type="component" value="Unassembled WGS sequence"/>
</dbReference>
<evidence type="ECO:0000256" key="1">
    <source>
        <dbReference type="SAM" id="MobiDB-lite"/>
    </source>
</evidence>
<gene>
    <name evidence="2" type="ORF">CRENPOLYSF2_2570014</name>
</gene>
<proteinExistence type="predicted"/>
<evidence type="ECO:0000313" key="3">
    <source>
        <dbReference type="Proteomes" id="UP000195442"/>
    </source>
</evidence>
<reference evidence="3" key="1">
    <citation type="submission" date="2017-02" db="EMBL/GenBank/DDBJ databases">
        <authorList>
            <person name="Daims H."/>
        </authorList>
    </citation>
    <scope>NUCLEOTIDE SEQUENCE [LARGE SCALE GENOMIC DNA]</scope>
</reference>
<keyword evidence="3" id="KW-1185">Reference proteome</keyword>
<dbReference type="AlphaFoldDB" id="A0A1R4H7H2"/>
<protein>
    <submittedName>
        <fullName evidence="2">Uncharacterized protein</fullName>
    </submittedName>
</protein>
<feature type="region of interest" description="Disordered" evidence="1">
    <location>
        <begin position="83"/>
        <end position="106"/>
    </location>
</feature>
<accession>A0A1R4H7H2</accession>
<organism evidence="2 3">
    <name type="scientific">Crenothrix polyspora</name>
    <dbReference type="NCBI Taxonomy" id="360316"/>
    <lineage>
        <taxon>Bacteria</taxon>
        <taxon>Pseudomonadati</taxon>
        <taxon>Pseudomonadota</taxon>
        <taxon>Gammaproteobacteria</taxon>
        <taxon>Methylococcales</taxon>
        <taxon>Crenotrichaceae</taxon>
        <taxon>Crenothrix</taxon>
    </lineage>
</organism>
<name>A0A1R4H7H2_9GAMM</name>
<evidence type="ECO:0000313" key="2">
    <source>
        <dbReference type="EMBL" id="SJM92202.1"/>
    </source>
</evidence>
<dbReference type="EMBL" id="FUKJ01000176">
    <property type="protein sequence ID" value="SJM92202.1"/>
    <property type="molecule type" value="Genomic_DNA"/>
</dbReference>
<sequence length="137" mass="14880">MVRWVLSTGELAGAICISICFQVAVGSAIKLCAAITPSTPRITAISTANDKCRPSRKTMDINHIGNQSTMTYAKANWKLPRMKNPIKPDASAAQPRTYKPSEPPRLNVTRATDAELTTLTGGYFRDNNARQEAAIMA</sequence>